<organism evidence="1 2">
    <name type="scientific">Trametes sanguinea</name>
    <dbReference type="NCBI Taxonomy" id="158606"/>
    <lineage>
        <taxon>Eukaryota</taxon>
        <taxon>Fungi</taxon>
        <taxon>Dikarya</taxon>
        <taxon>Basidiomycota</taxon>
        <taxon>Agaricomycotina</taxon>
        <taxon>Agaricomycetes</taxon>
        <taxon>Polyporales</taxon>
        <taxon>Polyporaceae</taxon>
        <taxon>Trametes</taxon>
    </lineage>
</organism>
<keyword evidence="2" id="KW-1185">Reference proteome</keyword>
<reference evidence="1" key="1">
    <citation type="submission" date="2022-08" db="EMBL/GenBank/DDBJ databases">
        <title>Genome Sequence of Pycnoporus sanguineus.</title>
        <authorList>
            <person name="Buettner E."/>
        </authorList>
    </citation>
    <scope>NUCLEOTIDE SEQUENCE</scope>
    <source>
        <strain evidence="1">CG-C14</strain>
    </source>
</reference>
<proteinExistence type="predicted"/>
<protein>
    <submittedName>
        <fullName evidence="1">Uncharacterized protein</fullName>
    </submittedName>
</protein>
<evidence type="ECO:0000313" key="2">
    <source>
        <dbReference type="Proteomes" id="UP001144978"/>
    </source>
</evidence>
<gene>
    <name evidence="1" type="ORF">NUW54_g2526</name>
</gene>
<comment type="caution">
    <text evidence="1">The sequence shown here is derived from an EMBL/GenBank/DDBJ whole genome shotgun (WGS) entry which is preliminary data.</text>
</comment>
<accession>A0ACC1Q4L2</accession>
<sequence length="145" mass="16108">MEEEGMREDVVAWRCCVDEEPDVPESEASTAPSRHPAPRWLRGIPFWAESLPLWANPDPRYRTPPSAGPAKPTGAHASCERLGRHIDESRQCMSHGSTSVEEATVCKPKIARHECFDDVAHAGWDVTLTLPDTNSAPVLWEDPEP</sequence>
<dbReference type="Proteomes" id="UP001144978">
    <property type="component" value="Unassembled WGS sequence"/>
</dbReference>
<name>A0ACC1Q4L2_9APHY</name>
<dbReference type="EMBL" id="JANSHE010000480">
    <property type="protein sequence ID" value="KAJ3010309.1"/>
    <property type="molecule type" value="Genomic_DNA"/>
</dbReference>
<evidence type="ECO:0000313" key="1">
    <source>
        <dbReference type="EMBL" id="KAJ3010309.1"/>
    </source>
</evidence>